<dbReference type="GO" id="GO:0051301">
    <property type="term" value="P:cell division"/>
    <property type="evidence" value="ECO:0007669"/>
    <property type="project" value="UniProtKB-KW"/>
</dbReference>
<keyword evidence="9" id="KW-0961">Cell wall biogenesis/degradation</keyword>
<evidence type="ECO:0000256" key="3">
    <source>
        <dbReference type="ARBA" id="ARBA00022618"/>
    </source>
</evidence>
<evidence type="ECO:0000259" key="14">
    <source>
        <dbReference type="Pfam" id="PF08245"/>
    </source>
</evidence>
<gene>
    <name evidence="15" type="ORF">LCGC14_0247320</name>
</gene>
<keyword evidence="8" id="KW-0131">Cell cycle</keyword>
<dbReference type="NCBIfam" id="NF010693">
    <property type="entry name" value="PRK14093.1"/>
    <property type="match status" value="1"/>
</dbReference>
<dbReference type="SUPFAM" id="SSF63418">
    <property type="entry name" value="MurE/MurF N-terminal domain"/>
    <property type="match status" value="1"/>
</dbReference>
<feature type="domain" description="Mur ligase N-terminal catalytic" evidence="12">
    <location>
        <begin position="27"/>
        <end position="100"/>
    </location>
</feature>
<comment type="caution">
    <text evidence="15">The sequence shown here is derived from an EMBL/GenBank/DDBJ whole genome shotgun (WGS) entry which is preliminary data.</text>
</comment>
<dbReference type="NCBIfam" id="TIGR01143">
    <property type="entry name" value="murF"/>
    <property type="match status" value="1"/>
</dbReference>
<evidence type="ECO:0000256" key="2">
    <source>
        <dbReference type="ARBA" id="ARBA00022598"/>
    </source>
</evidence>
<dbReference type="InterPro" id="IPR005863">
    <property type="entry name" value="UDP-N-AcMur_synth"/>
</dbReference>
<dbReference type="Gene3D" id="3.40.1190.10">
    <property type="entry name" value="Mur-like, catalytic domain"/>
    <property type="match status" value="1"/>
</dbReference>
<dbReference type="Gene3D" id="3.40.1390.10">
    <property type="entry name" value="MurE/MurF, N-terminal domain"/>
    <property type="match status" value="1"/>
</dbReference>
<feature type="region of interest" description="Disordered" evidence="11">
    <location>
        <begin position="470"/>
        <end position="491"/>
    </location>
</feature>
<sequence length="491" mass="50940">MSEALWETSALIAAMNARPVGDLPASISGISIDTRTLGEGEAFFAIQGERFDGHDFLTAATKAGAALHVVAEHKLPALGSVQSPLLVVDDVLHALSRLGEAARARSSAKIIAVTGSVGKTTTKDALRHGLSAVGRVHASAASFNNHWGVPLSLARMPADSRFAIFEIGMNHAGEIRPLVKLVRPHLAIITLIAPAHLGHFRDLEEIAEAKAEIFEGLVTGGTAILNADDPHCGPLATMARKAGVTAIATFGEASGADFALARFETTAEGAAIEAVIGGEPVRLHLTSSGRHMAQNILAVLGAAKLAGADVQTVAAALSSWHTVKGRGARSQLPMPGGGSIELIDDSYNANPASMRAALDVLKAAAVGEGGRRIAVLGDMLELGEHAPAQHADLAAPIAEAGVDRAFLAGDEMKALDDVLEGRVDREWHDSVDELLKSLLTMIRAGDVVMVKASKSIGFTALVDRMLTTYPPQTSTGAAPVPDKIDPAGAAR</sequence>
<dbReference type="InterPro" id="IPR013221">
    <property type="entry name" value="Mur_ligase_cen"/>
</dbReference>
<dbReference type="SUPFAM" id="SSF53244">
    <property type="entry name" value="MurD-like peptide ligases, peptide-binding domain"/>
    <property type="match status" value="1"/>
</dbReference>
<dbReference type="Pfam" id="PF08245">
    <property type="entry name" value="Mur_ligase_M"/>
    <property type="match status" value="1"/>
</dbReference>
<keyword evidence="4" id="KW-0547">Nucleotide-binding</keyword>
<evidence type="ECO:0000256" key="10">
    <source>
        <dbReference type="ARBA" id="ARBA00031461"/>
    </source>
</evidence>
<keyword evidence="2" id="KW-0436">Ligase</keyword>
<dbReference type="InterPro" id="IPR036615">
    <property type="entry name" value="Mur_ligase_C_dom_sf"/>
</dbReference>
<accession>A0A0F9WQX2</accession>
<dbReference type="PANTHER" id="PTHR43024">
    <property type="entry name" value="UDP-N-ACETYLMURAMOYL-TRIPEPTIDE--D-ALANYL-D-ALANINE LIGASE"/>
    <property type="match status" value="1"/>
</dbReference>
<keyword evidence="3" id="KW-0132">Cell division</keyword>
<dbReference type="HAMAP" id="MF_02019">
    <property type="entry name" value="MurF"/>
    <property type="match status" value="1"/>
</dbReference>
<evidence type="ECO:0000256" key="1">
    <source>
        <dbReference type="ARBA" id="ARBA00022490"/>
    </source>
</evidence>
<dbReference type="InterPro" id="IPR051046">
    <property type="entry name" value="MurCDEF_CellWall_CoF430Synth"/>
</dbReference>
<dbReference type="GO" id="GO:0047480">
    <property type="term" value="F:UDP-N-acetylmuramoyl-tripeptide-D-alanyl-D-alanine ligase activity"/>
    <property type="evidence" value="ECO:0007669"/>
    <property type="project" value="InterPro"/>
</dbReference>
<keyword evidence="7" id="KW-0573">Peptidoglycan synthesis</keyword>
<proteinExistence type="inferred from homology"/>
<dbReference type="PANTHER" id="PTHR43024:SF1">
    <property type="entry name" value="UDP-N-ACETYLMURAMOYL-TRIPEPTIDE--D-ALANYL-D-ALANINE LIGASE"/>
    <property type="match status" value="1"/>
</dbReference>
<evidence type="ECO:0000259" key="12">
    <source>
        <dbReference type="Pfam" id="PF01225"/>
    </source>
</evidence>
<dbReference type="Gene3D" id="3.90.190.20">
    <property type="entry name" value="Mur ligase, C-terminal domain"/>
    <property type="match status" value="1"/>
</dbReference>
<evidence type="ECO:0000313" key="15">
    <source>
        <dbReference type="EMBL" id="KKN88621.1"/>
    </source>
</evidence>
<keyword evidence="6" id="KW-0133">Cell shape</keyword>
<keyword evidence="1" id="KW-0963">Cytoplasm</keyword>
<evidence type="ECO:0000256" key="8">
    <source>
        <dbReference type="ARBA" id="ARBA00023306"/>
    </source>
</evidence>
<dbReference type="AlphaFoldDB" id="A0A0F9WQX2"/>
<evidence type="ECO:0000256" key="5">
    <source>
        <dbReference type="ARBA" id="ARBA00022840"/>
    </source>
</evidence>
<evidence type="ECO:0000259" key="13">
    <source>
        <dbReference type="Pfam" id="PF02875"/>
    </source>
</evidence>
<evidence type="ECO:0000256" key="11">
    <source>
        <dbReference type="SAM" id="MobiDB-lite"/>
    </source>
</evidence>
<name>A0A0F9WQX2_9ZZZZ</name>
<dbReference type="GO" id="GO:0009252">
    <property type="term" value="P:peptidoglycan biosynthetic process"/>
    <property type="evidence" value="ECO:0007669"/>
    <property type="project" value="UniProtKB-KW"/>
</dbReference>
<dbReference type="EMBL" id="LAZR01000127">
    <property type="protein sequence ID" value="KKN88621.1"/>
    <property type="molecule type" value="Genomic_DNA"/>
</dbReference>
<dbReference type="InterPro" id="IPR000713">
    <property type="entry name" value="Mur_ligase_N"/>
</dbReference>
<dbReference type="GO" id="GO:0005524">
    <property type="term" value="F:ATP binding"/>
    <property type="evidence" value="ECO:0007669"/>
    <property type="project" value="UniProtKB-KW"/>
</dbReference>
<dbReference type="InterPro" id="IPR035911">
    <property type="entry name" value="MurE/MurF_N"/>
</dbReference>
<feature type="domain" description="Mur ligase central" evidence="14">
    <location>
        <begin position="113"/>
        <end position="303"/>
    </location>
</feature>
<evidence type="ECO:0000256" key="4">
    <source>
        <dbReference type="ARBA" id="ARBA00022741"/>
    </source>
</evidence>
<organism evidence="15">
    <name type="scientific">marine sediment metagenome</name>
    <dbReference type="NCBI Taxonomy" id="412755"/>
    <lineage>
        <taxon>unclassified sequences</taxon>
        <taxon>metagenomes</taxon>
        <taxon>ecological metagenomes</taxon>
    </lineage>
</organism>
<protein>
    <recommendedName>
        <fullName evidence="10">UDP-MurNAc-pentapeptide synthetase</fullName>
    </recommendedName>
</protein>
<dbReference type="SUPFAM" id="SSF53623">
    <property type="entry name" value="MurD-like peptide ligases, catalytic domain"/>
    <property type="match status" value="1"/>
</dbReference>
<dbReference type="InterPro" id="IPR036565">
    <property type="entry name" value="Mur-like_cat_sf"/>
</dbReference>
<dbReference type="Pfam" id="PF01225">
    <property type="entry name" value="Mur_ligase"/>
    <property type="match status" value="1"/>
</dbReference>
<evidence type="ECO:0000256" key="7">
    <source>
        <dbReference type="ARBA" id="ARBA00022984"/>
    </source>
</evidence>
<dbReference type="GO" id="GO:0008360">
    <property type="term" value="P:regulation of cell shape"/>
    <property type="evidence" value="ECO:0007669"/>
    <property type="project" value="UniProtKB-KW"/>
</dbReference>
<feature type="domain" description="Mur ligase C-terminal" evidence="13">
    <location>
        <begin position="339"/>
        <end position="453"/>
    </location>
</feature>
<dbReference type="Pfam" id="PF02875">
    <property type="entry name" value="Mur_ligase_C"/>
    <property type="match status" value="1"/>
</dbReference>
<keyword evidence="5" id="KW-0067">ATP-binding</keyword>
<dbReference type="InterPro" id="IPR004101">
    <property type="entry name" value="Mur_ligase_C"/>
</dbReference>
<reference evidence="15" key="1">
    <citation type="journal article" date="2015" name="Nature">
        <title>Complex archaea that bridge the gap between prokaryotes and eukaryotes.</title>
        <authorList>
            <person name="Spang A."/>
            <person name="Saw J.H."/>
            <person name="Jorgensen S.L."/>
            <person name="Zaremba-Niedzwiedzka K."/>
            <person name="Martijn J."/>
            <person name="Lind A.E."/>
            <person name="van Eijk R."/>
            <person name="Schleper C."/>
            <person name="Guy L."/>
            <person name="Ettema T.J."/>
        </authorList>
    </citation>
    <scope>NUCLEOTIDE SEQUENCE</scope>
</reference>
<dbReference type="GO" id="GO:0071555">
    <property type="term" value="P:cell wall organization"/>
    <property type="evidence" value="ECO:0007669"/>
    <property type="project" value="UniProtKB-KW"/>
</dbReference>
<evidence type="ECO:0000256" key="6">
    <source>
        <dbReference type="ARBA" id="ARBA00022960"/>
    </source>
</evidence>
<evidence type="ECO:0000256" key="9">
    <source>
        <dbReference type="ARBA" id="ARBA00023316"/>
    </source>
</evidence>